<dbReference type="Proteomes" id="UP000031512">
    <property type="component" value="Unassembled WGS sequence"/>
</dbReference>
<feature type="compositionally biased region" description="Basic and acidic residues" evidence="2">
    <location>
        <begin position="167"/>
        <end position="178"/>
    </location>
</feature>
<feature type="region of interest" description="Disordered" evidence="2">
    <location>
        <begin position="157"/>
        <end position="179"/>
    </location>
</feature>
<reference evidence="3 4" key="1">
    <citation type="journal article" date="2012" name="BMC Genomics">
        <title>Comparative genomic analysis and phylogenetic position of Theileria equi.</title>
        <authorList>
            <person name="Kappmeyer L.S."/>
            <person name="Thiagarajan M."/>
            <person name="Herndon D.R."/>
            <person name="Ramsay J.D."/>
            <person name="Caler E."/>
            <person name="Djikeng A."/>
            <person name="Gillespie J.J."/>
            <person name="Lau A.O."/>
            <person name="Roalson E.H."/>
            <person name="Silva J.C."/>
            <person name="Silva M.G."/>
            <person name="Suarez C.E."/>
            <person name="Ueti M.W."/>
            <person name="Nene V.M."/>
            <person name="Mealey R.H."/>
            <person name="Knowles D.P."/>
            <person name="Brayton K.A."/>
        </authorList>
    </citation>
    <scope>NUCLEOTIDE SEQUENCE [LARGE SCALE GENOMIC DNA]</scope>
    <source>
        <strain evidence="3 4">WA</strain>
    </source>
</reference>
<dbReference type="GeneID" id="15805011"/>
<keyword evidence="1" id="KW-0175">Coiled coil</keyword>
<evidence type="ECO:0000313" key="3">
    <source>
        <dbReference type="EMBL" id="EKX72181.1"/>
    </source>
</evidence>
<dbReference type="AlphaFoldDB" id="L1L9K6"/>
<protein>
    <submittedName>
        <fullName evidence="3">Uncharacterized protein</fullName>
    </submittedName>
</protein>
<gene>
    <name evidence="3" type="ORF">BEWA_046450</name>
</gene>
<name>L1L9K6_THEEQ</name>
<organism evidence="3 4">
    <name type="scientific">Theileria equi strain WA</name>
    <dbReference type="NCBI Taxonomy" id="1537102"/>
    <lineage>
        <taxon>Eukaryota</taxon>
        <taxon>Sar</taxon>
        <taxon>Alveolata</taxon>
        <taxon>Apicomplexa</taxon>
        <taxon>Aconoidasida</taxon>
        <taxon>Piroplasmida</taxon>
        <taxon>Theileriidae</taxon>
        <taxon>Theileria</taxon>
    </lineage>
</organism>
<dbReference type="EMBL" id="ACOU01000007">
    <property type="protein sequence ID" value="EKX72181.1"/>
    <property type="molecule type" value="Genomic_DNA"/>
</dbReference>
<accession>L1L9K6</accession>
<dbReference type="VEuPathDB" id="PiroplasmaDB:BEWA_046450"/>
<comment type="caution">
    <text evidence="3">The sequence shown here is derived from an EMBL/GenBank/DDBJ whole genome shotgun (WGS) entry which is preliminary data.</text>
</comment>
<evidence type="ECO:0000256" key="2">
    <source>
        <dbReference type="SAM" id="MobiDB-lite"/>
    </source>
</evidence>
<keyword evidence="4" id="KW-1185">Reference proteome</keyword>
<dbReference type="KEGG" id="beq:BEWA_046450"/>
<sequence length="1152" mass="130976">MGQNQSAVVVDISQKEERDKYVTYYQDKYRNSLNLRRNDNGYTKYDNNFPGFKIYSHELPYQTLGSCYLEAVEHAGIKQNAKDQTTLEIRYVEVYYWEADYDNLCPLLLELGDLFQNHNLYKPSGIRSNDWNKLEPRSHDTVKELFENAVVINLQRSHKKNYTPHPSKNDFKTDKEPSGTEFPSMIVIEEKDVPCQGYITITQKLDNEQPMNILSTWGTDKKKQVRFKESIVQNKYKNVYVYYSNGDTDLRNPLILELVKDGQGSSEFYIRNKDDRWEKDEKINLNNLTEKLDELNCKYNDLYAVDISNWNENASKTTIVSNYKCKSDCKRHEIDVSEYPTKNIYGYKNLQHTPKQNFSGKLSRIKNGKSSLTLEGQDFPIPLVSQVLVYYPRCNPKEPILLRIYHEDAKSQWFKRVSIGGNNWTRVNEEDLKKVGHSEKSAVKKVLRSLLGTLDIKGCANRKPRAIDIKECLKEGNSCNNTLKESPKESSRRGIVGEYGDFVYCIHTGIGPEESLVTCGDTPLEIKDVNAKDPTILNDKHPNLDAITIFYYRTYGGKQGPVNIPLLIIVIEDQSDYWYETSGGGTWQKSKDPTNGDLKVSGSTSHIVQKLRDKLVGLSLKSVNPVVLDISDGSINCSFEQVQEYNLECFLKRTYVAINGRSFVLNRELDGGGEIVEGSTGDRIPSVQSLTVYSWDGEPKKPILLVITKIGDTAPTFYAMNENNGTNWGPKKVEDMTELVHLLDHQNCRLNDAVPFEITDPVVFLLEQKSECLNKERKIELVHPSKKPPGSNYTVQEYEVKDDTRISRVTFYGAYIKDIRSQNDYSVYKVRLFSHPGIMVPIMVQFMKKGNVESEWFYSTDPTSWQKHTTSVTAFYDSDTPTQNLSNHLDDLTCKNHSGVTIDLSYKIYKSEERYCCEYHQGNLKRISTTDVTASCGHQLKPITYHKYTISDKPKLAGIRYENDGKRSNIKLHGQRYSIYSVESVSVFYCGKNPVLIYIKDGGTDGITGWYHKPNRVNTNGDEHWRQVFHDLKNVTPEKLGNTTDCASYNELVSILKLFAGCNDYQGCGKSPISGYNFAPLPGEEGYYSYDFLSGNSGSDQATTEDSKGLLDKLKISPGVVKTGASAVGTGGAAYTGWEVAKDILLNISRML</sequence>
<proteinExistence type="predicted"/>
<evidence type="ECO:0000313" key="4">
    <source>
        <dbReference type="Proteomes" id="UP000031512"/>
    </source>
</evidence>
<evidence type="ECO:0000256" key="1">
    <source>
        <dbReference type="SAM" id="Coils"/>
    </source>
</evidence>
<dbReference type="RefSeq" id="XP_004831633.1">
    <property type="nucleotide sequence ID" value="XM_004831576.1"/>
</dbReference>
<feature type="coiled-coil region" evidence="1">
    <location>
        <begin position="278"/>
        <end position="305"/>
    </location>
</feature>